<evidence type="ECO:0000259" key="10">
    <source>
        <dbReference type="PROSITE" id="PS51760"/>
    </source>
</evidence>
<evidence type="ECO:0000256" key="7">
    <source>
        <dbReference type="ARBA" id="ARBA00023295"/>
    </source>
</evidence>
<feature type="domain" description="GH10" evidence="10">
    <location>
        <begin position="43"/>
        <end position="556"/>
    </location>
</feature>
<keyword evidence="6 9" id="KW-0119">Carbohydrate metabolism</keyword>
<dbReference type="InterPro" id="IPR001000">
    <property type="entry name" value="GH10_dom"/>
</dbReference>
<evidence type="ECO:0000256" key="9">
    <source>
        <dbReference type="RuleBase" id="RU361174"/>
    </source>
</evidence>
<dbReference type="Gene3D" id="3.20.20.80">
    <property type="entry name" value="Glycosidases"/>
    <property type="match status" value="2"/>
</dbReference>
<dbReference type="SUPFAM" id="SSF49785">
    <property type="entry name" value="Galactose-binding domain-like"/>
    <property type="match status" value="1"/>
</dbReference>
<sequence>MKKINKTIVILLSLGTVWSSCSKYHAPEYTVDKPEKVLAQEDINAYNPLKSYLDKQANPGFKLGVALNMNDYFNKGVLYRLANRNFEEMVMGYEMKHGSIVQADGSLNLSGVEQLITAAQENNMALYGHTLCWHSGQNAAYLNKLIAPVVIPGSGGPALAGHALKMSNPSVVNPWEAQTAYGINPTEVGKEYVLKIVARGTKAGNIGIDLQTSSNFTGDNMGTLALTTSYKEYELKVTATADRNRLIINFGQYDGTIFIDKVVLTKTGSSANLIANGDFESNIDGWGGWGNNSTRAQSADGEGYGSPGGYIIEKTPAEKETILTKALETFIAGMLEKTKGYIKAWDVVNEPMSDWPDQYALKTGIGKTDLADDEFYWQDYLGKDYAVKAFQLARKYGNANDLLFINDYGLEGSGNKCKGLIAYVSYIESKGVKVDGIGTQMHIDINTSKDNIVSMFNLLAATGKMVKVSELDIGLGNGIKTSNATAEMYQKQADLYRFVVEKYLEIIPKDKQYGITIWSPLDSPDHESSFWRRGEPIGLWTEGFVRKPAYQAVIEALMQKR</sequence>
<dbReference type="PROSITE" id="PS51760">
    <property type="entry name" value="GH10_2"/>
    <property type="match status" value="1"/>
</dbReference>
<evidence type="ECO:0000256" key="3">
    <source>
        <dbReference type="ARBA" id="ARBA00022651"/>
    </source>
</evidence>
<dbReference type="Pfam" id="PF00331">
    <property type="entry name" value="Glyco_hydro_10"/>
    <property type="match status" value="2"/>
</dbReference>
<evidence type="ECO:0000256" key="4">
    <source>
        <dbReference type="ARBA" id="ARBA00022729"/>
    </source>
</evidence>
<dbReference type="PANTHER" id="PTHR31490">
    <property type="entry name" value="GLYCOSYL HYDROLASE"/>
    <property type="match status" value="1"/>
</dbReference>
<dbReference type="RefSeq" id="WP_108633877.1">
    <property type="nucleotide sequence ID" value="NZ_QCXX01000003.1"/>
</dbReference>
<dbReference type="SMART" id="SM00633">
    <property type="entry name" value="Glyco_10"/>
    <property type="match status" value="1"/>
</dbReference>
<dbReference type="PANTHER" id="PTHR31490:SF88">
    <property type="entry name" value="BETA-XYLANASE"/>
    <property type="match status" value="1"/>
</dbReference>
<dbReference type="AlphaFoldDB" id="A0A363NT93"/>
<gene>
    <name evidence="11" type="ORF">DCO56_11220</name>
</gene>
<dbReference type="EC" id="3.2.1.8" evidence="9"/>
<keyword evidence="5 9" id="KW-0378">Hydrolase</keyword>
<dbReference type="GO" id="GO:0031176">
    <property type="term" value="F:endo-1,4-beta-xylanase activity"/>
    <property type="evidence" value="ECO:0007669"/>
    <property type="project" value="UniProtKB-EC"/>
</dbReference>
<comment type="caution">
    <text evidence="11">The sequence shown here is derived from an EMBL/GenBank/DDBJ whole genome shotgun (WGS) entry which is preliminary data.</text>
</comment>
<dbReference type="PRINTS" id="PR00134">
    <property type="entry name" value="GLHYDRLASE10"/>
</dbReference>
<dbReference type="GO" id="GO:0045493">
    <property type="term" value="P:xylan catabolic process"/>
    <property type="evidence" value="ECO:0007669"/>
    <property type="project" value="UniProtKB-KW"/>
</dbReference>
<evidence type="ECO:0000256" key="8">
    <source>
        <dbReference type="ARBA" id="ARBA00023326"/>
    </source>
</evidence>
<dbReference type="Proteomes" id="UP000250831">
    <property type="component" value="Unassembled WGS sequence"/>
</dbReference>
<dbReference type="InterPro" id="IPR008979">
    <property type="entry name" value="Galactose-bd-like_sf"/>
</dbReference>
<comment type="similarity">
    <text evidence="2 9">Belongs to the glycosyl hydrolase 10 (cellulase F) family.</text>
</comment>
<dbReference type="InterPro" id="IPR017853">
    <property type="entry name" value="GH"/>
</dbReference>
<protein>
    <recommendedName>
        <fullName evidence="9">Beta-xylanase</fullName>
        <ecNumber evidence="9">3.2.1.8</ecNumber>
    </recommendedName>
</protein>
<keyword evidence="3" id="KW-0858">Xylan degradation</keyword>
<keyword evidence="4" id="KW-0732">Signal</keyword>
<dbReference type="PROSITE" id="PS51257">
    <property type="entry name" value="PROKAR_LIPOPROTEIN"/>
    <property type="match status" value="1"/>
</dbReference>
<dbReference type="InterPro" id="IPR044846">
    <property type="entry name" value="GH10"/>
</dbReference>
<proteinExistence type="inferred from homology"/>
<dbReference type="OrthoDB" id="1032269at2"/>
<reference evidence="11 12" key="1">
    <citation type="submission" date="2018-04" db="EMBL/GenBank/DDBJ databases">
        <title>Sphingobacterium sp. M46 Genome.</title>
        <authorList>
            <person name="Cheng J."/>
            <person name="Li Y."/>
        </authorList>
    </citation>
    <scope>NUCLEOTIDE SEQUENCE [LARGE SCALE GENOMIC DNA]</scope>
    <source>
        <strain evidence="11 12">M46</strain>
    </source>
</reference>
<evidence type="ECO:0000256" key="2">
    <source>
        <dbReference type="ARBA" id="ARBA00007495"/>
    </source>
</evidence>
<evidence type="ECO:0000256" key="5">
    <source>
        <dbReference type="ARBA" id="ARBA00022801"/>
    </source>
</evidence>
<evidence type="ECO:0000313" key="12">
    <source>
        <dbReference type="Proteomes" id="UP000250831"/>
    </source>
</evidence>
<evidence type="ECO:0000313" key="11">
    <source>
        <dbReference type="EMBL" id="PUV23948.1"/>
    </source>
</evidence>
<keyword evidence="8 9" id="KW-0624">Polysaccharide degradation</keyword>
<dbReference type="Gene3D" id="2.60.120.260">
    <property type="entry name" value="Galactose-binding domain-like"/>
    <property type="match status" value="1"/>
</dbReference>
<dbReference type="SUPFAM" id="SSF51445">
    <property type="entry name" value="(Trans)glycosidases"/>
    <property type="match status" value="1"/>
</dbReference>
<accession>A0A363NT93</accession>
<keyword evidence="7 9" id="KW-0326">Glycosidase</keyword>
<comment type="catalytic activity">
    <reaction evidence="1 9">
        <text>Endohydrolysis of (1-&gt;4)-beta-D-xylosidic linkages in xylans.</text>
        <dbReference type="EC" id="3.2.1.8"/>
    </reaction>
</comment>
<evidence type="ECO:0000256" key="6">
    <source>
        <dbReference type="ARBA" id="ARBA00023277"/>
    </source>
</evidence>
<organism evidence="11 12">
    <name type="scientific">Sphingobacterium athyrii</name>
    <dbReference type="NCBI Taxonomy" id="2152717"/>
    <lineage>
        <taxon>Bacteria</taxon>
        <taxon>Pseudomonadati</taxon>
        <taxon>Bacteroidota</taxon>
        <taxon>Sphingobacteriia</taxon>
        <taxon>Sphingobacteriales</taxon>
        <taxon>Sphingobacteriaceae</taxon>
        <taxon>Sphingobacterium</taxon>
    </lineage>
</organism>
<keyword evidence="12" id="KW-1185">Reference proteome</keyword>
<evidence type="ECO:0000256" key="1">
    <source>
        <dbReference type="ARBA" id="ARBA00000681"/>
    </source>
</evidence>
<name>A0A363NT93_9SPHI</name>
<dbReference type="EMBL" id="QCXX01000003">
    <property type="protein sequence ID" value="PUV23948.1"/>
    <property type="molecule type" value="Genomic_DNA"/>
</dbReference>